<feature type="region of interest" description="Disordered" evidence="1">
    <location>
        <begin position="1"/>
        <end position="20"/>
    </location>
</feature>
<protein>
    <submittedName>
        <fullName evidence="2">Uncharacterized protein</fullName>
    </submittedName>
</protein>
<dbReference type="Proteomes" id="UP001141806">
    <property type="component" value="Unassembled WGS sequence"/>
</dbReference>
<accession>A0A9Q0KSP1</accession>
<evidence type="ECO:0000313" key="3">
    <source>
        <dbReference type="Proteomes" id="UP001141806"/>
    </source>
</evidence>
<dbReference type="EMBL" id="JAMYWD010000003">
    <property type="protein sequence ID" value="KAJ4976102.1"/>
    <property type="molecule type" value="Genomic_DNA"/>
</dbReference>
<evidence type="ECO:0000256" key="1">
    <source>
        <dbReference type="SAM" id="MobiDB-lite"/>
    </source>
</evidence>
<keyword evidence="3" id="KW-1185">Reference proteome</keyword>
<sequence>MRESTHSEVQSKRHRLAKDDREREMSLETNLYKSFKLGEKVESWKNNIGFVHNQILKIHSWVRISKRSSPFCILVPALFSQDRSCLVLLSAGRLQLKRFTEETALCYSSSLFIKMARDTRALEPWMEIAPALYISAQKSSNSPRLETIREEDVPDQFQT</sequence>
<organism evidence="2 3">
    <name type="scientific">Protea cynaroides</name>
    <dbReference type="NCBI Taxonomy" id="273540"/>
    <lineage>
        <taxon>Eukaryota</taxon>
        <taxon>Viridiplantae</taxon>
        <taxon>Streptophyta</taxon>
        <taxon>Embryophyta</taxon>
        <taxon>Tracheophyta</taxon>
        <taxon>Spermatophyta</taxon>
        <taxon>Magnoliopsida</taxon>
        <taxon>Proteales</taxon>
        <taxon>Proteaceae</taxon>
        <taxon>Protea</taxon>
    </lineage>
</organism>
<comment type="caution">
    <text evidence="2">The sequence shown here is derived from an EMBL/GenBank/DDBJ whole genome shotgun (WGS) entry which is preliminary data.</text>
</comment>
<dbReference type="PANTHER" id="PTHR36063">
    <property type="entry name" value="ARABIDOPSIS THALIANA GENOMIC DNA, CHROMOSOME 5, P1 CLONE:MOK16"/>
    <property type="match status" value="1"/>
</dbReference>
<reference evidence="2" key="1">
    <citation type="journal article" date="2023" name="Plant J.">
        <title>The genome of the king protea, Protea cynaroides.</title>
        <authorList>
            <person name="Chang J."/>
            <person name="Duong T.A."/>
            <person name="Schoeman C."/>
            <person name="Ma X."/>
            <person name="Roodt D."/>
            <person name="Barker N."/>
            <person name="Li Z."/>
            <person name="Van de Peer Y."/>
            <person name="Mizrachi E."/>
        </authorList>
    </citation>
    <scope>NUCLEOTIDE SEQUENCE</scope>
    <source>
        <tissue evidence="2">Young leaves</tissue>
    </source>
</reference>
<dbReference type="OrthoDB" id="1044997at2759"/>
<gene>
    <name evidence="2" type="ORF">NE237_001208</name>
</gene>
<proteinExistence type="predicted"/>
<name>A0A9Q0KSP1_9MAGN</name>
<dbReference type="PANTHER" id="PTHR36063:SF1">
    <property type="entry name" value="ARABIDOPSIS THALIANA GENOMIC DNA, CHROMOSOME 5, P1 CLONE:MOK16"/>
    <property type="match status" value="1"/>
</dbReference>
<evidence type="ECO:0000313" key="2">
    <source>
        <dbReference type="EMBL" id="KAJ4976102.1"/>
    </source>
</evidence>
<dbReference type="AlphaFoldDB" id="A0A9Q0KSP1"/>